<feature type="compositionally biased region" description="Basic and acidic residues" evidence="1">
    <location>
        <begin position="239"/>
        <end position="250"/>
    </location>
</feature>
<gene>
    <name evidence="2" type="ORF">TRFO_27579</name>
</gene>
<evidence type="ECO:0008006" key="4">
    <source>
        <dbReference type="Google" id="ProtNLM"/>
    </source>
</evidence>
<name>A0A1J4K0B3_9EUKA</name>
<organism evidence="2 3">
    <name type="scientific">Tritrichomonas foetus</name>
    <dbReference type="NCBI Taxonomy" id="1144522"/>
    <lineage>
        <taxon>Eukaryota</taxon>
        <taxon>Metamonada</taxon>
        <taxon>Parabasalia</taxon>
        <taxon>Tritrichomonadida</taxon>
        <taxon>Tritrichomonadidae</taxon>
        <taxon>Tritrichomonas</taxon>
    </lineage>
</organism>
<feature type="compositionally biased region" description="Low complexity" evidence="1">
    <location>
        <begin position="12"/>
        <end position="22"/>
    </location>
</feature>
<dbReference type="GeneID" id="94840347"/>
<reference evidence="2" key="1">
    <citation type="submission" date="2016-10" db="EMBL/GenBank/DDBJ databases">
        <authorList>
            <person name="Benchimol M."/>
            <person name="Almeida L.G."/>
            <person name="Vasconcelos A.T."/>
            <person name="Perreira-Neves A."/>
            <person name="Rosa I.A."/>
            <person name="Tasca T."/>
            <person name="Bogo M.R."/>
            <person name="de Souza W."/>
        </authorList>
    </citation>
    <scope>NUCLEOTIDE SEQUENCE [LARGE SCALE GENOMIC DNA]</scope>
    <source>
        <strain evidence="2">K</strain>
    </source>
</reference>
<keyword evidence="3" id="KW-1185">Reference proteome</keyword>
<accession>A0A1J4K0B3</accession>
<evidence type="ECO:0000256" key="1">
    <source>
        <dbReference type="SAM" id="MobiDB-lite"/>
    </source>
</evidence>
<feature type="region of interest" description="Disordered" evidence="1">
    <location>
        <begin position="203"/>
        <end position="250"/>
    </location>
</feature>
<evidence type="ECO:0000313" key="2">
    <source>
        <dbReference type="EMBL" id="OHT04855.1"/>
    </source>
</evidence>
<dbReference type="SUPFAM" id="SSF52058">
    <property type="entry name" value="L domain-like"/>
    <property type="match status" value="1"/>
</dbReference>
<dbReference type="AlphaFoldDB" id="A0A1J4K0B3"/>
<comment type="caution">
    <text evidence="2">The sequence shown here is derived from an EMBL/GenBank/DDBJ whole genome shotgun (WGS) entry which is preliminary data.</text>
</comment>
<dbReference type="Proteomes" id="UP000179807">
    <property type="component" value="Unassembled WGS sequence"/>
</dbReference>
<dbReference type="RefSeq" id="XP_068357991.1">
    <property type="nucleotide sequence ID" value="XM_068505643.1"/>
</dbReference>
<evidence type="ECO:0000313" key="3">
    <source>
        <dbReference type="Proteomes" id="UP000179807"/>
    </source>
</evidence>
<dbReference type="InterPro" id="IPR032675">
    <property type="entry name" value="LRR_dom_sf"/>
</dbReference>
<dbReference type="VEuPathDB" id="TrichDB:TRFO_27579"/>
<feature type="region of interest" description="Disordered" evidence="1">
    <location>
        <begin position="1"/>
        <end position="31"/>
    </location>
</feature>
<dbReference type="EMBL" id="MLAK01000779">
    <property type="protein sequence ID" value="OHT04855.1"/>
    <property type="molecule type" value="Genomic_DNA"/>
</dbReference>
<proteinExistence type="predicted"/>
<dbReference type="Gene3D" id="3.80.10.10">
    <property type="entry name" value="Ribonuclease Inhibitor"/>
    <property type="match status" value="1"/>
</dbReference>
<sequence>MKTIRPPRRANSVKPVSKKSSPIFAKNRTSRPNDVQMLPSDIIPGNEFVLSRTHNLNLFAVNHSDVSHQNLVDFSFLSEPVRTLNASYNAFRDFSGFPSNFRTVEIDVSDSNIENFNGAKEVIGHQTLKLYRCPISEHSGYRVAALIAFGQSIKTIDGEPVKVDERQLAYRAAHVTDLVRRGWIPDSFPVTNELAGRIRQEMQEASGEAPARSPVKPMIRRRTNIQATVYDMGDENDNDTDHDRNDRDSK</sequence>
<protein>
    <recommendedName>
        <fullName evidence="4">Leucine Rich Repeat family protein</fullName>
    </recommendedName>
</protein>